<dbReference type="AlphaFoldDB" id="A0A150GJ95"/>
<dbReference type="EMBL" id="LSYV01000020">
    <property type="protein sequence ID" value="KXZ49775.1"/>
    <property type="molecule type" value="Genomic_DNA"/>
</dbReference>
<evidence type="ECO:0000256" key="1">
    <source>
        <dbReference type="SAM" id="MobiDB-lite"/>
    </source>
</evidence>
<evidence type="ECO:0000259" key="2">
    <source>
        <dbReference type="Pfam" id="PF01764"/>
    </source>
</evidence>
<comment type="caution">
    <text evidence="3">The sequence shown here is derived from an EMBL/GenBank/DDBJ whole genome shotgun (WGS) entry which is preliminary data.</text>
</comment>
<evidence type="ECO:0000313" key="4">
    <source>
        <dbReference type="Proteomes" id="UP000075714"/>
    </source>
</evidence>
<dbReference type="GO" id="GO:0006629">
    <property type="term" value="P:lipid metabolic process"/>
    <property type="evidence" value="ECO:0007669"/>
    <property type="project" value="InterPro"/>
</dbReference>
<dbReference type="Proteomes" id="UP000075714">
    <property type="component" value="Unassembled WGS sequence"/>
</dbReference>
<gene>
    <name evidence="3" type="ORF">GPECTOR_19g226</name>
</gene>
<dbReference type="OrthoDB" id="430884at2759"/>
<feature type="region of interest" description="Disordered" evidence="1">
    <location>
        <begin position="71"/>
        <end position="97"/>
    </location>
</feature>
<feature type="region of interest" description="Disordered" evidence="1">
    <location>
        <begin position="164"/>
        <end position="186"/>
    </location>
</feature>
<dbReference type="PANTHER" id="PTHR47759:SF2">
    <property type="entry name" value="TRIGLYCERIDE LIPASE"/>
    <property type="match status" value="1"/>
</dbReference>
<protein>
    <recommendedName>
        <fullName evidence="2">Fungal lipase-type domain-containing protein</fullName>
    </recommendedName>
</protein>
<organism evidence="3 4">
    <name type="scientific">Gonium pectorale</name>
    <name type="common">Green alga</name>
    <dbReference type="NCBI Taxonomy" id="33097"/>
    <lineage>
        <taxon>Eukaryota</taxon>
        <taxon>Viridiplantae</taxon>
        <taxon>Chlorophyta</taxon>
        <taxon>core chlorophytes</taxon>
        <taxon>Chlorophyceae</taxon>
        <taxon>CS clade</taxon>
        <taxon>Chlamydomonadales</taxon>
        <taxon>Volvocaceae</taxon>
        <taxon>Gonium</taxon>
    </lineage>
</organism>
<dbReference type="PANTHER" id="PTHR47759">
    <property type="entry name" value="OS04G0509100 PROTEIN"/>
    <property type="match status" value="1"/>
</dbReference>
<name>A0A150GJ95_GONPE</name>
<proteinExistence type="predicted"/>
<reference evidence="4" key="1">
    <citation type="journal article" date="2016" name="Nat. Commun.">
        <title>The Gonium pectorale genome demonstrates co-option of cell cycle regulation during the evolution of multicellularity.</title>
        <authorList>
            <person name="Hanschen E.R."/>
            <person name="Marriage T.N."/>
            <person name="Ferris P.J."/>
            <person name="Hamaji T."/>
            <person name="Toyoda A."/>
            <person name="Fujiyama A."/>
            <person name="Neme R."/>
            <person name="Noguchi H."/>
            <person name="Minakuchi Y."/>
            <person name="Suzuki M."/>
            <person name="Kawai-Toyooka H."/>
            <person name="Smith D.R."/>
            <person name="Sparks H."/>
            <person name="Anderson J."/>
            <person name="Bakaric R."/>
            <person name="Luria V."/>
            <person name="Karger A."/>
            <person name="Kirschner M.W."/>
            <person name="Durand P.M."/>
            <person name="Michod R.E."/>
            <person name="Nozaki H."/>
            <person name="Olson B.J."/>
        </authorList>
    </citation>
    <scope>NUCLEOTIDE SEQUENCE [LARGE SCALE GENOMIC DNA]</scope>
    <source>
        <strain evidence="4">NIES-2863</strain>
    </source>
</reference>
<feature type="region of interest" description="Disordered" evidence="1">
    <location>
        <begin position="1"/>
        <end position="29"/>
    </location>
</feature>
<dbReference type="InterPro" id="IPR002921">
    <property type="entry name" value="Fungal_lipase-type"/>
</dbReference>
<evidence type="ECO:0000313" key="3">
    <source>
        <dbReference type="EMBL" id="KXZ49775.1"/>
    </source>
</evidence>
<dbReference type="InterPro" id="IPR029058">
    <property type="entry name" value="AB_hydrolase_fold"/>
</dbReference>
<sequence length="426" mass="46823">MGARGSKNKREAEPLLQHDGAAGEAPLPDQELVTTLMKASFHSYEEGHEKPYITYLKSPLRQTPLNVEFSEGQEVSYSSQKQGSDAGDEEEDVRLKNRPPKGWEVVAFVNCTVTDTQMWLYCREKPSKQIIVAFRGTSVKHGFSKDMWTDLNFKRKVWADMHDEEGGEGGSAAGSSANQAKGGRKPRIQVHTGFHEAYSRSVGSNHLLLRLIDDLIAEKEAAAAGKPAAAGAPITVTATAASTGAGAEGAAPGRHDHGSAHAALEARRGTGAGWHVLLTGHSLGGALATLAAYELAKEKKDHGRLFDISLYTYGAPRVGNQAFAEDFDARVTDAWRMVNPKDVVPRVPPVSARYCHCGTHCRVKQGRVEVMPREKEVSWFRRVLRNTAMLVHSLLGSWIIFRITKWHGIYKEYLADPKDYAIRRLA</sequence>
<feature type="compositionally biased region" description="Polar residues" evidence="1">
    <location>
        <begin position="73"/>
        <end position="83"/>
    </location>
</feature>
<feature type="domain" description="Fungal lipase-type" evidence="2">
    <location>
        <begin position="274"/>
        <end position="350"/>
    </location>
</feature>
<dbReference type="Gene3D" id="3.40.50.1820">
    <property type="entry name" value="alpha/beta hydrolase"/>
    <property type="match status" value="1"/>
</dbReference>
<accession>A0A150GJ95</accession>
<dbReference type="CDD" id="cd00519">
    <property type="entry name" value="Lipase_3"/>
    <property type="match status" value="1"/>
</dbReference>
<dbReference type="Pfam" id="PF01764">
    <property type="entry name" value="Lipase_3"/>
    <property type="match status" value="1"/>
</dbReference>
<keyword evidence="4" id="KW-1185">Reference proteome</keyword>
<dbReference type="SUPFAM" id="SSF53474">
    <property type="entry name" value="alpha/beta-Hydrolases"/>
    <property type="match status" value="1"/>
</dbReference>